<sequence>MPGRPRRRYTAFLVSVAAERSRSNGSSTLVYAVMKPGPEEALEAVRARVDPQAALAIVGSLSTRIAKALKLKPDEPRPV</sequence>
<name>A0AA37T8C8_9HYPH</name>
<comment type="caution">
    <text evidence="1">The sequence shown here is derived from an EMBL/GenBank/DDBJ whole genome shotgun (WGS) entry which is preliminary data.</text>
</comment>
<gene>
    <name evidence="1" type="ORF">GCM10007890_08220</name>
</gene>
<evidence type="ECO:0000313" key="1">
    <source>
        <dbReference type="EMBL" id="GLS68810.1"/>
    </source>
</evidence>
<evidence type="ECO:0000313" key="2">
    <source>
        <dbReference type="Proteomes" id="UP001157440"/>
    </source>
</evidence>
<protein>
    <submittedName>
        <fullName evidence="1">Uncharacterized protein</fullName>
    </submittedName>
</protein>
<proteinExistence type="predicted"/>
<dbReference type="RefSeq" id="WP_238195973.1">
    <property type="nucleotide sequence ID" value="NZ_BPQZ01000007.1"/>
</dbReference>
<accession>A0AA37T8C8</accession>
<reference evidence="2" key="1">
    <citation type="journal article" date="2019" name="Int. J. Syst. Evol. Microbiol.">
        <title>The Global Catalogue of Microorganisms (GCM) 10K type strain sequencing project: providing services to taxonomists for standard genome sequencing and annotation.</title>
        <authorList>
            <consortium name="The Broad Institute Genomics Platform"/>
            <consortium name="The Broad Institute Genome Sequencing Center for Infectious Disease"/>
            <person name="Wu L."/>
            <person name="Ma J."/>
        </authorList>
    </citation>
    <scope>NUCLEOTIDE SEQUENCE [LARGE SCALE GENOMIC DNA]</scope>
    <source>
        <strain evidence="2">NBRC 103632</strain>
    </source>
</reference>
<dbReference type="Proteomes" id="UP001157440">
    <property type="component" value="Unassembled WGS sequence"/>
</dbReference>
<dbReference type="EMBL" id="BSPL01000008">
    <property type="protein sequence ID" value="GLS68810.1"/>
    <property type="molecule type" value="Genomic_DNA"/>
</dbReference>
<dbReference type="AlphaFoldDB" id="A0AA37T8C8"/>
<keyword evidence="2" id="KW-1185">Reference proteome</keyword>
<organism evidence="1 2">
    <name type="scientific">Methylobacterium tardum</name>
    <dbReference type="NCBI Taxonomy" id="374432"/>
    <lineage>
        <taxon>Bacteria</taxon>
        <taxon>Pseudomonadati</taxon>
        <taxon>Pseudomonadota</taxon>
        <taxon>Alphaproteobacteria</taxon>
        <taxon>Hyphomicrobiales</taxon>
        <taxon>Methylobacteriaceae</taxon>
        <taxon>Methylobacterium</taxon>
    </lineage>
</organism>